<dbReference type="AlphaFoldDB" id="A0AAV2JU76"/>
<feature type="compositionally biased region" description="Low complexity" evidence="5">
    <location>
        <begin position="183"/>
        <end position="195"/>
    </location>
</feature>
<dbReference type="GO" id="GO:0043005">
    <property type="term" value="C:neuron projection"/>
    <property type="evidence" value="ECO:0007669"/>
    <property type="project" value="TreeGrafter"/>
</dbReference>
<dbReference type="Gene3D" id="1.10.287.70">
    <property type="match status" value="1"/>
</dbReference>
<evidence type="ECO:0000256" key="3">
    <source>
        <dbReference type="ARBA" id="ARBA00022989"/>
    </source>
</evidence>
<evidence type="ECO:0000256" key="4">
    <source>
        <dbReference type="ARBA" id="ARBA00023136"/>
    </source>
</evidence>
<reference evidence="8 9" key="1">
    <citation type="submission" date="2024-04" db="EMBL/GenBank/DDBJ databases">
        <authorList>
            <person name="Waldvogel A.-M."/>
            <person name="Schoenle A."/>
        </authorList>
    </citation>
    <scope>NUCLEOTIDE SEQUENCE [LARGE SCALE GENOMIC DNA]</scope>
</reference>
<comment type="subcellular location">
    <subcellularLocation>
        <location evidence="1">Membrane</location>
        <topology evidence="1">Multi-pass membrane protein</topology>
    </subcellularLocation>
</comment>
<dbReference type="InterPro" id="IPR043203">
    <property type="entry name" value="VGCC_Ca_Na"/>
</dbReference>
<keyword evidence="3 6" id="KW-1133">Transmembrane helix</keyword>
<dbReference type="GO" id="GO:0070509">
    <property type="term" value="P:calcium ion import"/>
    <property type="evidence" value="ECO:0007669"/>
    <property type="project" value="TreeGrafter"/>
</dbReference>
<dbReference type="InterPro" id="IPR005821">
    <property type="entry name" value="Ion_trans_dom"/>
</dbReference>
<feature type="region of interest" description="Disordered" evidence="5">
    <location>
        <begin position="138"/>
        <end position="195"/>
    </location>
</feature>
<feature type="transmembrane region" description="Helical" evidence="6">
    <location>
        <begin position="96"/>
        <end position="123"/>
    </location>
</feature>
<keyword evidence="4 6" id="KW-0472">Membrane</keyword>
<dbReference type="GO" id="GO:0001518">
    <property type="term" value="C:voltage-gated sodium channel complex"/>
    <property type="evidence" value="ECO:0007669"/>
    <property type="project" value="TreeGrafter"/>
</dbReference>
<evidence type="ECO:0000256" key="2">
    <source>
        <dbReference type="ARBA" id="ARBA00022692"/>
    </source>
</evidence>
<protein>
    <recommendedName>
        <fullName evidence="7">Ion transport domain-containing protein</fullName>
    </recommendedName>
</protein>
<dbReference type="EMBL" id="OZ035836">
    <property type="protein sequence ID" value="CAL1580150.1"/>
    <property type="molecule type" value="Genomic_DNA"/>
</dbReference>
<dbReference type="GO" id="GO:0045956">
    <property type="term" value="P:positive regulation of calcium ion-dependent exocytosis"/>
    <property type="evidence" value="ECO:0007669"/>
    <property type="project" value="TreeGrafter"/>
</dbReference>
<dbReference type="Pfam" id="PF00520">
    <property type="entry name" value="Ion_trans"/>
    <property type="match status" value="1"/>
</dbReference>
<accession>A0AAV2JU76</accession>
<feature type="domain" description="Ion transport" evidence="7">
    <location>
        <begin position="42"/>
        <end position="132"/>
    </location>
</feature>
<name>A0AAV2JU76_KNICA</name>
<evidence type="ECO:0000313" key="8">
    <source>
        <dbReference type="EMBL" id="CAL1580150.1"/>
    </source>
</evidence>
<keyword evidence="9" id="KW-1185">Reference proteome</keyword>
<dbReference type="PANTHER" id="PTHR10037">
    <property type="entry name" value="VOLTAGE-GATED CATION CHANNEL CALCIUM AND SODIUM"/>
    <property type="match status" value="1"/>
</dbReference>
<keyword evidence="2 6" id="KW-0812">Transmembrane</keyword>
<dbReference type="Proteomes" id="UP001497482">
    <property type="component" value="Chromosome 14"/>
</dbReference>
<gene>
    <name evidence="8" type="ORF">KC01_LOCUS11048</name>
</gene>
<evidence type="ECO:0000256" key="5">
    <source>
        <dbReference type="SAM" id="MobiDB-lite"/>
    </source>
</evidence>
<dbReference type="GO" id="GO:0008332">
    <property type="term" value="F:low voltage-gated calcium channel activity"/>
    <property type="evidence" value="ECO:0007669"/>
    <property type="project" value="TreeGrafter"/>
</dbReference>
<evidence type="ECO:0000256" key="6">
    <source>
        <dbReference type="SAM" id="Phobius"/>
    </source>
</evidence>
<evidence type="ECO:0000259" key="7">
    <source>
        <dbReference type="Pfam" id="PF00520"/>
    </source>
</evidence>
<proteinExistence type="predicted"/>
<sequence length="195" mass="21731">MWLLLLSLVNIAMTTPLSNLLSVNINMWKCLRVLSIAQECVAENPCKGISRYANFGDFFCALLVLFKISTGDSWSGIMKDTMRPCRLQDHHCFDYFIWAAPLVFVTFVVLVQFTLFNLIVAAVMQALEESRNQDPDPLLEIGHLNQVGPEPPAAAPDQGDRLGPDPPEAAPDQGDRLARRRSTSSSARPTRQAWT</sequence>
<dbReference type="GO" id="GO:0086010">
    <property type="term" value="P:membrane depolarization during action potential"/>
    <property type="evidence" value="ECO:0007669"/>
    <property type="project" value="TreeGrafter"/>
</dbReference>
<evidence type="ECO:0000256" key="1">
    <source>
        <dbReference type="ARBA" id="ARBA00004141"/>
    </source>
</evidence>
<dbReference type="PANTHER" id="PTHR10037:SF192">
    <property type="entry name" value="VOLTAGE-DEPENDENT T-TYPE CALCIUM CHANNEL SUBUNIT ALPHA-1H"/>
    <property type="match status" value="1"/>
</dbReference>
<organism evidence="8 9">
    <name type="scientific">Knipowitschia caucasica</name>
    <name type="common">Caucasian dwarf goby</name>
    <name type="synonym">Pomatoschistus caucasicus</name>
    <dbReference type="NCBI Taxonomy" id="637954"/>
    <lineage>
        <taxon>Eukaryota</taxon>
        <taxon>Metazoa</taxon>
        <taxon>Chordata</taxon>
        <taxon>Craniata</taxon>
        <taxon>Vertebrata</taxon>
        <taxon>Euteleostomi</taxon>
        <taxon>Actinopterygii</taxon>
        <taxon>Neopterygii</taxon>
        <taxon>Teleostei</taxon>
        <taxon>Neoteleostei</taxon>
        <taxon>Acanthomorphata</taxon>
        <taxon>Gobiaria</taxon>
        <taxon>Gobiiformes</taxon>
        <taxon>Gobioidei</taxon>
        <taxon>Gobiidae</taxon>
        <taxon>Gobiinae</taxon>
        <taxon>Knipowitschia</taxon>
    </lineage>
</organism>
<evidence type="ECO:0000313" key="9">
    <source>
        <dbReference type="Proteomes" id="UP001497482"/>
    </source>
</evidence>
<dbReference type="GO" id="GO:0005248">
    <property type="term" value="F:voltage-gated sodium channel activity"/>
    <property type="evidence" value="ECO:0007669"/>
    <property type="project" value="TreeGrafter"/>
</dbReference>